<dbReference type="OrthoDB" id="77989at2759"/>
<dbReference type="CDD" id="cd03426">
    <property type="entry name" value="NUDIX_CoAse_Nudt7"/>
    <property type="match status" value="1"/>
</dbReference>
<dbReference type="PROSITE" id="PS51462">
    <property type="entry name" value="NUDIX"/>
    <property type="match status" value="1"/>
</dbReference>
<evidence type="ECO:0000313" key="4">
    <source>
        <dbReference type="EMBL" id="KAJ1985129.1"/>
    </source>
</evidence>
<dbReference type="InterPro" id="IPR020084">
    <property type="entry name" value="NUDIX_hydrolase_CS"/>
</dbReference>
<reference evidence="4" key="1">
    <citation type="submission" date="2022-07" db="EMBL/GenBank/DDBJ databases">
        <title>Phylogenomic reconstructions and comparative analyses of Kickxellomycotina fungi.</title>
        <authorList>
            <person name="Reynolds N.K."/>
            <person name="Stajich J.E."/>
            <person name="Barry K."/>
            <person name="Grigoriev I.V."/>
            <person name="Crous P."/>
            <person name="Smith M.E."/>
        </authorList>
    </citation>
    <scope>NUCLEOTIDE SEQUENCE</scope>
    <source>
        <strain evidence="4">RSA 567</strain>
    </source>
</reference>
<keyword evidence="1" id="KW-0378">Hydrolase</keyword>
<dbReference type="PROSITE" id="PS00893">
    <property type="entry name" value="NUDIX_BOX"/>
    <property type="match status" value="1"/>
</dbReference>
<dbReference type="Proteomes" id="UP001151582">
    <property type="component" value="Unassembled WGS sequence"/>
</dbReference>
<evidence type="ECO:0000256" key="2">
    <source>
        <dbReference type="SAM" id="MobiDB-lite"/>
    </source>
</evidence>
<accession>A0A9W8EC30</accession>
<evidence type="ECO:0000259" key="3">
    <source>
        <dbReference type="PROSITE" id="PS51462"/>
    </source>
</evidence>
<organism evidence="4 5">
    <name type="scientific">Dimargaris verticillata</name>
    <dbReference type="NCBI Taxonomy" id="2761393"/>
    <lineage>
        <taxon>Eukaryota</taxon>
        <taxon>Fungi</taxon>
        <taxon>Fungi incertae sedis</taxon>
        <taxon>Zoopagomycota</taxon>
        <taxon>Kickxellomycotina</taxon>
        <taxon>Dimargaritomycetes</taxon>
        <taxon>Dimargaritales</taxon>
        <taxon>Dimargaritaceae</taxon>
        <taxon>Dimargaris</taxon>
    </lineage>
</organism>
<protein>
    <recommendedName>
        <fullName evidence="3">Nudix hydrolase domain-containing protein</fullName>
    </recommendedName>
</protein>
<comment type="caution">
    <text evidence="4">The sequence shown here is derived from an EMBL/GenBank/DDBJ whole genome shotgun (WGS) entry which is preliminary data.</text>
</comment>
<proteinExistence type="predicted"/>
<keyword evidence="5" id="KW-1185">Reference proteome</keyword>
<dbReference type="Pfam" id="PF00293">
    <property type="entry name" value="NUDIX"/>
    <property type="match status" value="1"/>
</dbReference>
<dbReference type="GO" id="GO:0010945">
    <property type="term" value="F:coenzyme A diphosphatase activity"/>
    <property type="evidence" value="ECO:0007669"/>
    <property type="project" value="InterPro"/>
</dbReference>
<dbReference type="Gene3D" id="3.90.79.10">
    <property type="entry name" value="Nucleoside Triphosphate Pyrophosphohydrolase"/>
    <property type="match status" value="1"/>
</dbReference>
<dbReference type="EMBL" id="JANBQB010000004">
    <property type="protein sequence ID" value="KAJ1985129.1"/>
    <property type="molecule type" value="Genomic_DNA"/>
</dbReference>
<dbReference type="PANTHER" id="PTHR12992">
    <property type="entry name" value="NUDIX HYDROLASE"/>
    <property type="match status" value="1"/>
</dbReference>
<dbReference type="PANTHER" id="PTHR12992:SF44">
    <property type="entry name" value="NUDIX HYDROLASE DOMAIN-CONTAINING PROTEIN"/>
    <property type="match status" value="1"/>
</dbReference>
<dbReference type="InterPro" id="IPR045121">
    <property type="entry name" value="CoAse"/>
</dbReference>
<sequence>MAPSFDYECLATLVARLGTQPTRTFAADPACPRRASVALLLRVIPGPTHVSTASVPNEPPDAATAPTPSLDEFLQDPHVRQGTLELLYIERARSQRDRWSGQIAFPGGRREPGETDQGAAERETREEIDLDVTAGDHRHAICLTVLYGEGFLTIKVYLQLSQHTPALSPQPGEVASVHWIGLDQLLCHLPCYTGPEGVVVQQPLDWNPVTIDIASRLASSGWRQRHPWLTRLLRLVTGNVSYHCLSLATTHPPVVAKATTANDAATFLPSAFVTANQHLRLWGLTLRMTSDLVDLMFPGHASPLPSLAGPLPQFSICEVSLLMRLWLRINTGFFCSRPSVFSG</sequence>
<dbReference type="SUPFAM" id="SSF55811">
    <property type="entry name" value="Nudix"/>
    <property type="match status" value="1"/>
</dbReference>
<gene>
    <name evidence="4" type="ORF">H4R34_000206</name>
</gene>
<feature type="region of interest" description="Disordered" evidence="2">
    <location>
        <begin position="100"/>
        <end position="126"/>
    </location>
</feature>
<name>A0A9W8EC30_9FUNG</name>
<dbReference type="InterPro" id="IPR000086">
    <property type="entry name" value="NUDIX_hydrolase_dom"/>
</dbReference>
<feature type="domain" description="Nudix hydrolase" evidence="3">
    <location>
        <begin position="65"/>
        <end position="204"/>
    </location>
</feature>
<evidence type="ECO:0000256" key="1">
    <source>
        <dbReference type="ARBA" id="ARBA00022801"/>
    </source>
</evidence>
<feature type="compositionally biased region" description="Basic and acidic residues" evidence="2">
    <location>
        <begin position="108"/>
        <end position="126"/>
    </location>
</feature>
<evidence type="ECO:0000313" key="5">
    <source>
        <dbReference type="Proteomes" id="UP001151582"/>
    </source>
</evidence>
<dbReference type="AlphaFoldDB" id="A0A9W8EC30"/>
<dbReference type="InterPro" id="IPR015797">
    <property type="entry name" value="NUDIX_hydrolase-like_dom_sf"/>
</dbReference>